<keyword evidence="1" id="KW-0812">Transmembrane</keyword>
<dbReference type="AlphaFoldDB" id="A0A6M6BGV3"/>
<evidence type="ECO:0000313" key="3">
    <source>
        <dbReference type="Proteomes" id="UP000501623"/>
    </source>
</evidence>
<keyword evidence="1" id="KW-1133">Transmembrane helix</keyword>
<accession>A0A6M6BGV3</accession>
<keyword evidence="3" id="KW-1185">Reference proteome</keyword>
<gene>
    <name evidence="2" type="ORF">HMJ29_05850</name>
</gene>
<dbReference type="Proteomes" id="UP000501623">
    <property type="component" value="Chromosome"/>
</dbReference>
<protein>
    <submittedName>
        <fullName evidence="2">Uncharacterized protein</fullName>
    </submittedName>
</protein>
<evidence type="ECO:0000313" key="2">
    <source>
        <dbReference type="EMBL" id="QJX46483.1"/>
    </source>
</evidence>
<feature type="transmembrane region" description="Helical" evidence="1">
    <location>
        <begin position="55"/>
        <end position="74"/>
    </location>
</feature>
<dbReference type="EMBL" id="CP053538">
    <property type="protein sequence ID" value="QJX46483.1"/>
    <property type="molecule type" value="Genomic_DNA"/>
</dbReference>
<keyword evidence="1" id="KW-0472">Membrane</keyword>
<dbReference type="KEGG" id="hts:HMJ29_05850"/>
<reference evidence="2 3" key="1">
    <citation type="submission" date="2020-05" db="EMBL/GenBank/DDBJ databases">
        <title>Complete genome sequence of Hymenobacter sp. TS19 in Coasted Sand Dune.</title>
        <authorList>
            <person name="Lee J.-H."/>
            <person name="Jung J.-H."/>
            <person name="Jeong S."/>
            <person name="Zhao L."/>
            <person name="Kim M.-K."/>
            <person name="Seo H.-S."/>
            <person name="Lim S."/>
        </authorList>
    </citation>
    <scope>NUCLEOTIDE SEQUENCE [LARGE SCALE GENOMIC DNA]</scope>
    <source>
        <strain evidence="2 3">TS19</strain>
    </source>
</reference>
<feature type="transmembrane region" description="Helical" evidence="1">
    <location>
        <begin position="12"/>
        <end position="35"/>
    </location>
</feature>
<evidence type="ECO:0000256" key="1">
    <source>
        <dbReference type="SAM" id="Phobius"/>
    </source>
</evidence>
<name>A0A6M6BGV3_9BACT</name>
<sequence length="78" mass="8970">MPLLTWLRREVLIALGILVPTTVGLGCVLGTAFFQLAPLDLQMHNTYFVVRPWEIVALLSLPQWLLVQLVRGVFRWLR</sequence>
<dbReference type="RefSeq" id="WP_171590593.1">
    <property type="nucleotide sequence ID" value="NZ_CP053538.1"/>
</dbReference>
<organism evidence="2 3">
    <name type="scientific">Hymenobacter taeanensis</name>
    <dbReference type="NCBI Taxonomy" id="2735321"/>
    <lineage>
        <taxon>Bacteria</taxon>
        <taxon>Pseudomonadati</taxon>
        <taxon>Bacteroidota</taxon>
        <taxon>Cytophagia</taxon>
        <taxon>Cytophagales</taxon>
        <taxon>Hymenobacteraceae</taxon>
        <taxon>Hymenobacter</taxon>
    </lineage>
</organism>
<proteinExistence type="predicted"/>